<evidence type="ECO:0000256" key="2">
    <source>
        <dbReference type="ARBA" id="ARBA00022908"/>
    </source>
</evidence>
<dbReference type="InterPro" id="IPR050090">
    <property type="entry name" value="Tyrosine_recombinase_XerCD"/>
</dbReference>
<sequence>MVIRMVRPVKRLGTNNAQFRHRIPLDLVEKLKGQHFAVDLPLTLDALDERATFRVSCTIGAEIKFSLKTKDPRLISVRHAAALGAVTTFLDAARRGPVDLNHRQLQAVLGLAYRQLMAKHEDNPPPITKDAEWSEFEQWKAILIATEECFALSKSFGLPRAVDTIRPLFEVDIFLASNQIQLTEKSYADFVRALPETVADAMGTLMDRARGNYKPDQVAAKFPEWNTGRPGAHTAPSKGQVKTFDDLFDRWKAESKRAASTISTWRGYINRFKTFVGHDDPHRVERVDAQRWKDALVNEGRKKVSSTYLATFNTLYRFGMSNSETTGIRHNPFDGVKAKQKVLAGTTRLPFSTAEVATILNAARAAPLNHLRWIPWLQAQTGARVAEVAQLWGGMIVTDDHGHPCIRFQPAPDGGTLKNVGSERIVPLHPHIISAGFMDFVRARGAGPLFYGARSGKIAIKTREEQKHPSKGVSNRLGAWVRNLGITDERKAPTHSFRHWFKSEMMRLEVSDKLVDKIQGHSDKNDSSGYVHADTSMMLAAISKLDLNAIADRAPKQA</sequence>
<keyword evidence="2" id="KW-0229">DNA integration</keyword>
<evidence type="ECO:0000313" key="8">
    <source>
        <dbReference type="EMBL" id="KXG84333.1"/>
    </source>
</evidence>
<comment type="similarity">
    <text evidence="1">Belongs to the 'phage' integrase family.</text>
</comment>
<keyword evidence="3 5" id="KW-0238">DNA-binding</keyword>
<dbReference type="AlphaFoldDB" id="A0A135NYT5"/>
<comment type="caution">
    <text evidence="8">The sequence shown here is derived from an EMBL/GenBank/DDBJ whole genome shotgun (WGS) entry which is preliminary data.</text>
</comment>
<evidence type="ECO:0000259" key="6">
    <source>
        <dbReference type="PROSITE" id="PS51898"/>
    </source>
</evidence>
<dbReference type="Gene3D" id="1.10.443.10">
    <property type="entry name" value="Intergrase catalytic core"/>
    <property type="match status" value="1"/>
</dbReference>
<reference evidence="8 9" key="1">
    <citation type="submission" date="2015-11" db="EMBL/GenBank/DDBJ databases">
        <title>Draft genome sequence of Agrobacterium sp. R89-1.</title>
        <authorList>
            <person name="Zahradnik J."/>
            <person name="Kyslikova E."/>
            <person name="Palyzova A."/>
            <person name="Kyslik P."/>
        </authorList>
    </citation>
    <scope>NUCLEOTIDE SEQUENCE [LARGE SCALE GENOMIC DNA]</scope>
    <source>
        <strain evidence="8 9">R89-1</strain>
    </source>
</reference>
<dbReference type="EMBL" id="LNUW01000037">
    <property type="protein sequence ID" value="KXG84333.1"/>
    <property type="molecule type" value="Genomic_DNA"/>
</dbReference>
<dbReference type="GO" id="GO:0003677">
    <property type="term" value="F:DNA binding"/>
    <property type="evidence" value="ECO:0007669"/>
    <property type="project" value="UniProtKB-UniRule"/>
</dbReference>
<dbReference type="InterPro" id="IPR010998">
    <property type="entry name" value="Integrase_recombinase_N"/>
</dbReference>
<proteinExistence type="inferred from homology"/>
<dbReference type="STRING" id="2052828.ATO67_12495"/>
<dbReference type="Proteomes" id="UP000070498">
    <property type="component" value="Unassembled WGS sequence"/>
</dbReference>
<dbReference type="InterPro" id="IPR002104">
    <property type="entry name" value="Integrase_catalytic"/>
</dbReference>
<protein>
    <recommendedName>
        <fullName evidence="10">Tyr recombinase domain-containing protein</fullName>
    </recommendedName>
</protein>
<evidence type="ECO:0000259" key="7">
    <source>
        <dbReference type="PROSITE" id="PS51900"/>
    </source>
</evidence>
<dbReference type="PROSITE" id="PS51900">
    <property type="entry name" value="CB"/>
    <property type="match status" value="1"/>
</dbReference>
<accession>A0A135NYT5</accession>
<dbReference type="GO" id="GO:0015074">
    <property type="term" value="P:DNA integration"/>
    <property type="evidence" value="ECO:0007669"/>
    <property type="project" value="UniProtKB-KW"/>
</dbReference>
<evidence type="ECO:0000256" key="1">
    <source>
        <dbReference type="ARBA" id="ARBA00008857"/>
    </source>
</evidence>
<dbReference type="Pfam" id="PF00589">
    <property type="entry name" value="Phage_integrase"/>
    <property type="match status" value="1"/>
</dbReference>
<dbReference type="InterPro" id="IPR011010">
    <property type="entry name" value="DNA_brk_join_enz"/>
</dbReference>
<dbReference type="GO" id="GO:0006310">
    <property type="term" value="P:DNA recombination"/>
    <property type="evidence" value="ECO:0007669"/>
    <property type="project" value="UniProtKB-KW"/>
</dbReference>
<dbReference type="CDD" id="cd01184">
    <property type="entry name" value="INT_C_like_1"/>
    <property type="match status" value="1"/>
</dbReference>
<dbReference type="InterPro" id="IPR013762">
    <property type="entry name" value="Integrase-like_cat_sf"/>
</dbReference>
<evidence type="ECO:0008006" key="10">
    <source>
        <dbReference type="Google" id="ProtNLM"/>
    </source>
</evidence>
<dbReference type="PANTHER" id="PTHR30349">
    <property type="entry name" value="PHAGE INTEGRASE-RELATED"/>
    <property type="match status" value="1"/>
</dbReference>
<gene>
    <name evidence="8" type="ORF">ATO67_12495</name>
</gene>
<name>A0A135NYT5_9HYPH</name>
<evidence type="ECO:0000313" key="9">
    <source>
        <dbReference type="Proteomes" id="UP000070498"/>
    </source>
</evidence>
<feature type="domain" description="Tyr recombinase" evidence="6">
    <location>
        <begin position="346"/>
        <end position="543"/>
    </location>
</feature>
<keyword evidence="4" id="KW-0233">DNA recombination</keyword>
<feature type="domain" description="Core-binding (CB)" evidence="7">
    <location>
        <begin position="242"/>
        <end position="320"/>
    </location>
</feature>
<evidence type="ECO:0000256" key="5">
    <source>
        <dbReference type="PROSITE-ProRule" id="PRU01248"/>
    </source>
</evidence>
<evidence type="ECO:0000256" key="4">
    <source>
        <dbReference type="ARBA" id="ARBA00023172"/>
    </source>
</evidence>
<evidence type="ECO:0000256" key="3">
    <source>
        <dbReference type="ARBA" id="ARBA00023125"/>
    </source>
</evidence>
<dbReference type="Gene3D" id="1.10.150.130">
    <property type="match status" value="1"/>
</dbReference>
<dbReference type="PROSITE" id="PS51898">
    <property type="entry name" value="TYR_RECOMBINASE"/>
    <property type="match status" value="1"/>
</dbReference>
<organism evidence="8 9">
    <name type="scientific">Agrobacterium bohemicum</name>
    <dbReference type="NCBI Taxonomy" id="2052828"/>
    <lineage>
        <taxon>Bacteria</taxon>
        <taxon>Pseudomonadati</taxon>
        <taxon>Pseudomonadota</taxon>
        <taxon>Alphaproteobacteria</taxon>
        <taxon>Hyphomicrobiales</taxon>
        <taxon>Rhizobiaceae</taxon>
        <taxon>Rhizobium/Agrobacterium group</taxon>
        <taxon>Agrobacterium</taxon>
    </lineage>
</organism>
<dbReference type="InterPro" id="IPR044068">
    <property type="entry name" value="CB"/>
</dbReference>
<dbReference type="SUPFAM" id="SSF56349">
    <property type="entry name" value="DNA breaking-rejoining enzymes"/>
    <property type="match status" value="1"/>
</dbReference>
<dbReference type="PANTHER" id="PTHR30349:SF41">
    <property type="entry name" value="INTEGRASE_RECOMBINASE PROTEIN MJ0367-RELATED"/>
    <property type="match status" value="1"/>
</dbReference>
<keyword evidence="9" id="KW-1185">Reference proteome</keyword>